<feature type="region of interest" description="Disordered" evidence="1">
    <location>
        <begin position="20"/>
        <end position="43"/>
    </location>
</feature>
<accession>A0A7R8VTM8</accession>
<sequence>MNTASGLGIGKVELEEVNPHLRGGRVENHLGKTNPSSPDRDSNLVLPVLSSRAQHDKRVSQLRHRVSDTAARMRHEASEALRPDCPPQESVTKARYPYIVLRLGDQRFMGRRVSRGFDAFAEDPLPTFSLTSSSPNWDLNPDLPDEWFSLSGKCHILSPDLRARVSNTPLRYQTVAACLLPLVCLLLTQVSLNVSKDNYRKLTLGKGDLDSGFSMVQF</sequence>
<evidence type="ECO:0000256" key="1">
    <source>
        <dbReference type="SAM" id="MobiDB-lite"/>
    </source>
</evidence>
<gene>
    <name evidence="2" type="ORF">TDIB3V08_LOCUS9039</name>
</gene>
<organism evidence="2">
    <name type="scientific">Timema douglasi</name>
    <name type="common">Walking stick</name>
    <dbReference type="NCBI Taxonomy" id="61478"/>
    <lineage>
        <taxon>Eukaryota</taxon>
        <taxon>Metazoa</taxon>
        <taxon>Ecdysozoa</taxon>
        <taxon>Arthropoda</taxon>
        <taxon>Hexapoda</taxon>
        <taxon>Insecta</taxon>
        <taxon>Pterygota</taxon>
        <taxon>Neoptera</taxon>
        <taxon>Polyneoptera</taxon>
        <taxon>Phasmatodea</taxon>
        <taxon>Timematodea</taxon>
        <taxon>Timematoidea</taxon>
        <taxon>Timematidae</taxon>
        <taxon>Timema</taxon>
    </lineage>
</organism>
<name>A0A7R8VTM8_TIMDO</name>
<reference evidence="2" key="1">
    <citation type="submission" date="2020-11" db="EMBL/GenBank/DDBJ databases">
        <authorList>
            <person name="Tran Van P."/>
        </authorList>
    </citation>
    <scope>NUCLEOTIDE SEQUENCE</scope>
</reference>
<dbReference type="EMBL" id="OA569875">
    <property type="protein sequence ID" value="CAD7202860.1"/>
    <property type="molecule type" value="Genomic_DNA"/>
</dbReference>
<protein>
    <submittedName>
        <fullName evidence="2">Uncharacterized protein</fullName>
    </submittedName>
</protein>
<dbReference type="AlphaFoldDB" id="A0A7R8VTM8"/>
<feature type="compositionally biased region" description="Basic and acidic residues" evidence="1">
    <location>
        <begin position="20"/>
        <end position="30"/>
    </location>
</feature>
<evidence type="ECO:0000313" key="2">
    <source>
        <dbReference type="EMBL" id="CAD7202860.1"/>
    </source>
</evidence>
<proteinExistence type="predicted"/>